<evidence type="ECO:0000313" key="2">
    <source>
        <dbReference type="EMBL" id="MBD8001011.1"/>
    </source>
</evidence>
<dbReference type="InterPro" id="IPR040198">
    <property type="entry name" value="Fido_containing"/>
</dbReference>
<dbReference type="EMBL" id="JACSPQ010000001">
    <property type="protein sequence ID" value="MBD8001011.1"/>
    <property type="molecule type" value="Genomic_DNA"/>
</dbReference>
<dbReference type="InterPro" id="IPR036597">
    <property type="entry name" value="Fido-like_dom_sf"/>
</dbReference>
<protein>
    <submittedName>
        <fullName evidence="2">Fic family protein</fullName>
    </submittedName>
</protein>
<sequence>MANIDQLYNEWLSLQPLKPEDKNRLDRKFMLEFNYNSNHIEGNTLTYGQTELLLLFGKVVDEANMKDLEEMKAHNVCLRMVQEEADDKSHPLTETFIRQLHHTLLREDYTMYRQLPDGTTTSYVIHAGVYKTRPNSVITVTGERFEYASPEETPALMTDLVEWYNIEEQKAELSPIELAAVFHYRYIRIHPFEDGNGRIARLLVNYILTRHHYPMIVVKSKDKDRYLTALNRCDVQVGPTPSIGAHAEQAQLMPFIDYMTQCLEAALTICIKAAKGESIEEEDDFQKQIKLLQQLAEKKGNNSLRSDTVENKIDLYNKLLLPYSQKMKTELLPAFNFFEDTKCSYSIGLKNSNMDYCHQNHPLDFNSFTNEDKEMWTQVKSISFSISFSKLKSDYAMQNISTCLSAIVQFFAQDYMFHTKKYAYGTYPCAEDINEALDWHKQTIIDIIEKAIKDYNPEN</sequence>
<keyword evidence="3" id="KW-1185">Reference proteome</keyword>
<dbReference type="Pfam" id="PF02661">
    <property type="entry name" value="Fic"/>
    <property type="match status" value="1"/>
</dbReference>
<accession>A0ABR8V9G7</accession>
<dbReference type="PANTHER" id="PTHR13504:SF38">
    <property type="entry name" value="FIDO DOMAIN-CONTAINING PROTEIN"/>
    <property type="match status" value="1"/>
</dbReference>
<dbReference type="InterPro" id="IPR003812">
    <property type="entry name" value="Fido"/>
</dbReference>
<proteinExistence type="predicted"/>
<dbReference type="SUPFAM" id="SSF140931">
    <property type="entry name" value="Fic-like"/>
    <property type="match status" value="1"/>
</dbReference>
<evidence type="ECO:0000313" key="3">
    <source>
        <dbReference type="Proteomes" id="UP000616346"/>
    </source>
</evidence>
<comment type="caution">
    <text evidence="2">The sequence shown here is derived from an EMBL/GenBank/DDBJ whole genome shotgun (WGS) entry which is preliminary data.</text>
</comment>
<evidence type="ECO:0000259" key="1">
    <source>
        <dbReference type="PROSITE" id="PS51459"/>
    </source>
</evidence>
<dbReference type="PANTHER" id="PTHR13504">
    <property type="entry name" value="FIDO DOMAIN-CONTAINING PROTEIN DDB_G0283145"/>
    <property type="match status" value="1"/>
</dbReference>
<dbReference type="Proteomes" id="UP000616346">
    <property type="component" value="Unassembled WGS sequence"/>
</dbReference>
<reference evidence="2 3" key="1">
    <citation type="submission" date="2020-08" db="EMBL/GenBank/DDBJ databases">
        <title>A Genomic Blueprint of the Chicken Gut Microbiome.</title>
        <authorList>
            <person name="Gilroy R."/>
            <person name="Ravi A."/>
            <person name="Getino M."/>
            <person name="Pursley I."/>
            <person name="Horton D.L."/>
            <person name="Alikhan N.-F."/>
            <person name="Baker D."/>
            <person name="Gharbi K."/>
            <person name="Hall N."/>
            <person name="Watson M."/>
            <person name="Adriaenssens E.M."/>
            <person name="Foster-Nyarko E."/>
            <person name="Jarju S."/>
            <person name="Secka A."/>
            <person name="Antonio M."/>
            <person name="Oren A."/>
            <person name="Chaudhuri R."/>
            <person name="La Ragione R.M."/>
            <person name="Hildebrand F."/>
            <person name="Pallen M.J."/>
        </authorList>
    </citation>
    <scope>NUCLEOTIDE SEQUENCE [LARGE SCALE GENOMIC DNA]</scope>
    <source>
        <strain evidence="2 3">Sa1YUN3</strain>
    </source>
</reference>
<organism evidence="2 3">
    <name type="scientific">Phocaeicola faecium</name>
    <dbReference type="NCBI Taxonomy" id="2762213"/>
    <lineage>
        <taxon>Bacteria</taxon>
        <taxon>Pseudomonadati</taxon>
        <taxon>Bacteroidota</taxon>
        <taxon>Bacteroidia</taxon>
        <taxon>Bacteroidales</taxon>
        <taxon>Bacteroidaceae</taxon>
        <taxon>Phocaeicola</taxon>
    </lineage>
</organism>
<name>A0ABR8V9G7_9BACT</name>
<feature type="domain" description="Fido" evidence="1">
    <location>
        <begin position="92"/>
        <end position="261"/>
    </location>
</feature>
<dbReference type="Gene3D" id="1.10.3290.10">
    <property type="entry name" value="Fido-like domain"/>
    <property type="match status" value="1"/>
</dbReference>
<dbReference type="PROSITE" id="PS51459">
    <property type="entry name" value="FIDO"/>
    <property type="match status" value="1"/>
</dbReference>
<gene>
    <name evidence="2" type="ORF">H9626_02085</name>
</gene>
<dbReference type="RefSeq" id="WP_191709399.1">
    <property type="nucleotide sequence ID" value="NZ_JACSPQ010000001.1"/>
</dbReference>